<accession>A0A3N0Y021</accession>
<evidence type="ECO:0000313" key="2">
    <source>
        <dbReference type="EMBL" id="ROK67591.1"/>
    </source>
</evidence>
<keyword evidence="1" id="KW-0472">Membrane</keyword>
<name>A0A3N0Y021_ANAGA</name>
<evidence type="ECO:0000256" key="1">
    <source>
        <dbReference type="SAM" id="Phobius"/>
    </source>
</evidence>
<organism evidence="2 3">
    <name type="scientific">Anabarilius grahami</name>
    <name type="common">Kanglang fish</name>
    <name type="synonym">Barilius grahami</name>
    <dbReference type="NCBI Taxonomy" id="495550"/>
    <lineage>
        <taxon>Eukaryota</taxon>
        <taxon>Metazoa</taxon>
        <taxon>Chordata</taxon>
        <taxon>Craniata</taxon>
        <taxon>Vertebrata</taxon>
        <taxon>Euteleostomi</taxon>
        <taxon>Actinopterygii</taxon>
        <taxon>Neopterygii</taxon>
        <taxon>Teleostei</taxon>
        <taxon>Ostariophysi</taxon>
        <taxon>Cypriniformes</taxon>
        <taxon>Xenocyprididae</taxon>
        <taxon>Xenocypridinae</taxon>
        <taxon>Xenocypridinae incertae sedis</taxon>
        <taxon>Anabarilius</taxon>
    </lineage>
</organism>
<dbReference type="EMBL" id="RJVU01056011">
    <property type="protein sequence ID" value="ROK67591.1"/>
    <property type="molecule type" value="Genomic_DNA"/>
</dbReference>
<keyword evidence="3" id="KW-1185">Reference proteome</keyword>
<sequence>MYGNACQYSWGYQQIPHEQKTSPPKGSSSVPGEHWAGRNIAHLSLVLTQGTRSLEDYITEYLDIAYWSDLPDCVLIDFFCEGINQPLKAQLVRNGPRSSLGHFLYYALLSVGSPFTVGVAEK</sequence>
<reference evidence="2 3" key="1">
    <citation type="submission" date="2018-10" db="EMBL/GenBank/DDBJ databases">
        <title>Genome assembly for a Yunnan-Guizhou Plateau 3E fish, Anabarilius grahami (Regan), and its evolutionary and genetic applications.</title>
        <authorList>
            <person name="Jiang W."/>
        </authorList>
    </citation>
    <scope>NUCLEOTIDE SEQUENCE [LARGE SCALE GENOMIC DNA]</scope>
    <source>
        <strain evidence="2">AG-KIZ</strain>
        <tissue evidence="2">Muscle</tissue>
    </source>
</reference>
<keyword evidence="1" id="KW-1133">Transmembrane helix</keyword>
<comment type="caution">
    <text evidence="2">The sequence shown here is derived from an EMBL/GenBank/DDBJ whole genome shotgun (WGS) entry which is preliminary data.</text>
</comment>
<dbReference type="Proteomes" id="UP000281406">
    <property type="component" value="Unassembled WGS sequence"/>
</dbReference>
<protein>
    <submittedName>
        <fullName evidence="2">Uncharacterized protein</fullName>
    </submittedName>
</protein>
<keyword evidence="1" id="KW-0812">Transmembrane</keyword>
<proteinExistence type="predicted"/>
<feature type="transmembrane region" description="Helical" evidence="1">
    <location>
        <begin position="103"/>
        <end position="120"/>
    </location>
</feature>
<gene>
    <name evidence="2" type="ORF">DPX16_12493</name>
</gene>
<evidence type="ECO:0000313" key="3">
    <source>
        <dbReference type="Proteomes" id="UP000281406"/>
    </source>
</evidence>
<dbReference type="OrthoDB" id="8964191at2759"/>
<dbReference type="AlphaFoldDB" id="A0A3N0Y021"/>